<keyword evidence="1" id="KW-0732">Signal</keyword>
<dbReference type="AlphaFoldDB" id="A0A409Y0S7"/>
<comment type="caution">
    <text evidence="2">The sequence shown here is derived from an EMBL/GenBank/DDBJ whole genome shotgun (WGS) entry which is preliminary data.</text>
</comment>
<evidence type="ECO:0000313" key="2">
    <source>
        <dbReference type="EMBL" id="PPQ96553.1"/>
    </source>
</evidence>
<gene>
    <name evidence="2" type="ORF">CVT26_006360</name>
</gene>
<dbReference type="InParanoid" id="A0A409Y0S7"/>
<feature type="signal peptide" evidence="1">
    <location>
        <begin position="1"/>
        <end position="17"/>
    </location>
</feature>
<organism evidence="2 3">
    <name type="scientific">Gymnopilus dilepis</name>
    <dbReference type="NCBI Taxonomy" id="231916"/>
    <lineage>
        <taxon>Eukaryota</taxon>
        <taxon>Fungi</taxon>
        <taxon>Dikarya</taxon>
        <taxon>Basidiomycota</taxon>
        <taxon>Agaricomycotina</taxon>
        <taxon>Agaricomycetes</taxon>
        <taxon>Agaricomycetidae</taxon>
        <taxon>Agaricales</taxon>
        <taxon>Agaricineae</taxon>
        <taxon>Hymenogastraceae</taxon>
        <taxon>Gymnopilus</taxon>
    </lineage>
</organism>
<accession>A0A409Y0S7</accession>
<dbReference type="Proteomes" id="UP000284706">
    <property type="component" value="Unassembled WGS sequence"/>
</dbReference>
<dbReference type="EMBL" id="NHYE01001356">
    <property type="protein sequence ID" value="PPQ96553.1"/>
    <property type="molecule type" value="Genomic_DNA"/>
</dbReference>
<sequence length="237" mass="24590">MLLCILLLAALSNLSIAVQVTTTTFRWDAKPPITSVTPRPAPRSIAGTKIQASLPKPHFPAGWRSPFDKAAAQNTSVSESTNLASGFGDACCGWGGLFGWNGQGSSSAIMAGGCGPNLPLSTLDLNQCISWNPNTGGVYCSNSGGFTSNSNSGCKIVSPPSVWGQMFDAPTYTQIIVACNGPAANTGYITTLDLRLGSGTMLEVVCPSAEVGHVYAFNIDINVYVGNDEGVLTCGDM</sequence>
<proteinExistence type="predicted"/>
<protein>
    <recommendedName>
        <fullName evidence="4">Cyanovirin-N domain-containing protein</fullName>
    </recommendedName>
</protein>
<evidence type="ECO:0000313" key="3">
    <source>
        <dbReference type="Proteomes" id="UP000284706"/>
    </source>
</evidence>
<evidence type="ECO:0008006" key="4">
    <source>
        <dbReference type="Google" id="ProtNLM"/>
    </source>
</evidence>
<name>A0A409Y0S7_9AGAR</name>
<feature type="chain" id="PRO_5019361702" description="Cyanovirin-N domain-containing protein" evidence="1">
    <location>
        <begin position="18"/>
        <end position="237"/>
    </location>
</feature>
<reference evidence="2 3" key="1">
    <citation type="journal article" date="2018" name="Evol. Lett.">
        <title>Horizontal gene cluster transfer increased hallucinogenic mushroom diversity.</title>
        <authorList>
            <person name="Reynolds H.T."/>
            <person name="Vijayakumar V."/>
            <person name="Gluck-Thaler E."/>
            <person name="Korotkin H.B."/>
            <person name="Matheny P.B."/>
            <person name="Slot J.C."/>
        </authorList>
    </citation>
    <scope>NUCLEOTIDE SEQUENCE [LARGE SCALE GENOMIC DNA]</scope>
    <source>
        <strain evidence="2 3">SRW20</strain>
    </source>
</reference>
<evidence type="ECO:0000256" key="1">
    <source>
        <dbReference type="SAM" id="SignalP"/>
    </source>
</evidence>
<dbReference type="OrthoDB" id="3101573at2759"/>
<keyword evidence="3" id="KW-1185">Reference proteome</keyword>